<dbReference type="PANTHER" id="PTHR42978">
    <property type="entry name" value="QUORUM-QUENCHING LACTONASE YTNP-RELATED-RELATED"/>
    <property type="match status" value="1"/>
</dbReference>
<dbReference type="SMART" id="SM00849">
    <property type="entry name" value="Lactamase_B"/>
    <property type="match status" value="1"/>
</dbReference>
<dbReference type="InterPro" id="IPR036866">
    <property type="entry name" value="RibonucZ/Hydroxyglut_hydro"/>
</dbReference>
<keyword evidence="2" id="KW-0479">Metal-binding</keyword>
<evidence type="ECO:0000259" key="5">
    <source>
        <dbReference type="SMART" id="SM00849"/>
    </source>
</evidence>
<dbReference type="InterPro" id="IPR051013">
    <property type="entry name" value="MBL_superfamily_lactonases"/>
</dbReference>
<dbReference type="RefSeq" id="WP_187479693.1">
    <property type="nucleotide sequence ID" value="NZ_CP060697.1"/>
</dbReference>
<evidence type="ECO:0000313" key="6">
    <source>
        <dbReference type="EMBL" id="QNM82738.1"/>
    </source>
</evidence>
<keyword evidence="4" id="KW-0862">Zinc</keyword>
<organism evidence="6 7">
    <name type="scientific">Sphingomonas sabuli</name>
    <dbReference type="NCBI Taxonomy" id="2764186"/>
    <lineage>
        <taxon>Bacteria</taxon>
        <taxon>Pseudomonadati</taxon>
        <taxon>Pseudomonadota</taxon>
        <taxon>Alphaproteobacteria</taxon>
        <taxon>Sphingomonadales</taxon>
        <taxon>Sphingomonadaceae</taxon>
        <taxon>Sphingomonas</taxon>
    </lineage>
</organism>
<dbReference type="GO" id="GO:0016787">
    <property type="term" value="F:hydrolase activity"/>
    <property type="evidence" value="ECO:0007669"/>
    <property type="project" value="UniProtKB-KW"/>
</dbReference>
<dbReference type="Proteomes" id="UP000515861">
    <property type="component" value="Chromosome"/>
</dbReference>
<dbReference type="InterPro" id="IPR001279">
    <property type="entry name" value="Metallo-B-lactamas"/>
</dbReference>
<gene>
    <name evidence="6" type="ORF">H8M03_12230</name>
</gene>
<dbReference type="GO" id="GO:0046872">
    <property type="term" value="F:metal ion binding"/>
    <property type="evidence" value="ECO:0007669"/>
    <property type="project" value="UniProtKB-KW"/>
</dbReference>
<evidence type="ECO:0000256" key="2">
    <source>
        <dbReference type="ARBA" id="ARBA00022723"/>
    </source>
</evidence>
<reference evidence="6 7" key="1">
    <citation type="submission" date="2020-08" db="EMBL/GenBank/DDBJ databases">
        <title>Sphingomonas sp. sand1-3 16S ribosomal RNA gene Genome sequencing and assembly.</title>
        <authorList>
            <person name="Kang M."/>
        </authorList>
    </citation>
    <scope>NUCLEOTIDE SEQUENCE [LARGE SCALE GENOMIC DNA]</scope>
    <source>
        <strain evidence="7">sand1-3</strain>
    </source>
</reference>
<dbReference type="SUPFAM" id="SSF56281">
    <property type="entry name" value="Metallo-hydrolase/oxidoreductase"/>
    <property type="match status" value="1"/>
</dbReference>
<evidence type="ECO:0000256" key="1">
    <source>
        <dbReference type="ARBA" id="ARBA00007749"/>
    </source>
</evidence>
<dbReference type="KEGG" id="ssau:H8M03_12230"/>
<evidence type="ECO:0000256" key="3">
    <source>
        <dbReference type="ARBA" id="ARBA00022801"/>
    </source>
</evidence>
<dbReference type="Gene3D" id="3.60.15.10">
    <property type="entry name" value="Ribonuclease Z/Hydroxyacylglutathione hydrolase-like"/>
    <property type="match status" value="1"/>
</dbReference>
<proteinExistence type="inferred from homology"/>
<dbReference type="CDD" id="cd07729">
    <property type="entry name" value="AHL_lactonase_MBL-fold"/>
    <property type="match status" value="1"/>
</dbReference>
<dbReference type="Pfam" id="PF00753">
    <property type="entry name" value="Lactamase_B"/>
    <property type="match status" value="1"/>
</dbReference>
<feature type="domain" description="Metallo-beta-lactamase" evidence="5">
    <location>
        <begin position="51"/>
        <end position="247"/>
    </location>
</feature>
<dbReference type="AlphaFoldDB" id="A0A7G9L289"/>
<evidence type="ECO:0000313" key="7">
    <source>
        <dbReference type="Proteomes" id="UP000515861"/>
    </source>
</evidence>
<keyword evidence="3" id="KW-0378">Hydrolase</keyword>
<dbReference type="PANTHER" id="PTHR42978:SF3">
    <property type="entry name" value="BLR3078 PROTEIN"/>
    <property type="match status" value="1"/>
</dbReference>
<sequence length="263" mass="28834">MIGLVAAALLAAAPADRPQVELWRLDCGSIEVDLGDFSDTGLYAGQKRTLAASCYLVRNGDRYLLWDTGMDRALAGKPKNSDGEELKRSIVQQLASIGLKSSDVDFVGISHYHYDHTGQLPDFPSATLLEGKADWAVIRTWPKAEPRYRHWLTGGGKFEEVEGDKDVFGDGTAVMLNLPGHTEGHHALLVKLASGPVLLSGDEYHFHENRDVGGVPSFNTDRADTLASHDRFEKLARNIGARVIIQHEPRDIAKLPPFPKSAQ</sequence>
<name>A0A7G9L289_9SPHN</name>
<dbReference type="EMBL" id="CP060697">
    <property type="protein sequence ID" value="QNM82738.1"/>
    <property type="molecule type" value="Genomic_DNA"/>
</dbReference>
<comment type="similarity">
    <text evidence="1">Belongs to the metallo-beta-lactamase superfamily.</text>
</comment>
<evidence type="ECO:0000256" key="4">
    <source>
        <dbReference type="ARBA" id="ARBA00022833"/>
    </source>
</evidence>
<accession>A0A7G9L289</accession>
<keyword evidence="7" id="KW-1185">Reference proteome</keyword>
<protein>
    <submittedName>
        <fullName evidence="6">N-acyl homoserine lactonase family protein</fullName>
    </submittedName>
</protein>